<accession>A0AA40FMD0</accession>
<gene>
    <name evidence="2" type="ORF">K0M31_010210</name>
</gene>
<dbReference type="EMBL" id="JAHYIQ010000026">
    <property type="protein sequence ID" value="KAK1121408.1"/>
    <property type="molecule type" value="Genomic_DNA"/>
</dbReference>
<evidence type="ECO:0000313" key="2">
    <source>
        <dbReference type="EMBL" id="KAK1121408.1"/>
    </source>
</evidence>
<feature type="compositionally biased region" description="Polar residues" evidence="1">
    <location>
        <begin position="10"/>
        <end position="19"/>
    </location>
</feature>
<keyword evidence="3" id="KW-1185">Reference proteome</keyword>
<reference evidence="2" key="1">
    <citation type="submission" date="2021-10" db="EMBL/GenBank/DDBJ databases">
        <title>Melipona bicolor Genome sequencing and assembly.</title>
        <authorList>
            <person name="Araujo N.S."/>
            <person name="Arias M.C."/>
        </authorList>
    </citation>
    <scope>NUCLEOTIDE SEQUENCE</scope>
    <source>
        <strain evidence="2">USP_2M_L1-L4_2017</strain>
        <tissue evidence="2">Whole body</tissue>
    </source>
</reference>
<feature type="region of interest" description="Disordered" evidence="1">
    <location>
        <begin position="1"/>
        <end position="29"/>
    </location>
</feature>
<proteinExistence type="predicted"/>
<evidence type="ECO:0000313" key="3">
    <source>
        <dbReference type="Proteomes" id="UP001177670"/>
    </source>
</evidence>
<sequence length="268" mass="30339">MLQEAHKSSVDFQTLSNAPNRRVPDTARSSSTCVGHVSAFTDFLAPQGQSRSTGSRVAFQIANKRTGRVYRAERCASSQVWFQTVFLVEQTRWITKNELPSAHDMPKTPLRSGLLTIVEFHARKCHLPVPRKPPAIGISAELTKLQPRSFAHFSAMVYLFILRAICRNCLQVRSDVKAKTSGQGIRVSLRGHFAPAARNFYESGIFYRTHSVTFKSIGSETSSVAKRQFIRYFDDNYYIIFPLGIETLNALDFDRFCVFLSVQHTFYA</sequence>
<comment type="caution">
    <text evidence="2">The sequence shown here is derived from an EMBL/GenBank/DDBJ whole genome shotgun (WGS) entry which is preliminary data.</text>
</comment>
<dbReference type="Proteomes" id="UP001177670">
    <property type="component" value="Unassembled WGS sequence"/>
</dbReference>
<name>A0AA40FMD0_9HYME</name>
<evidence type="ECO:0000256" key="1">
    <source>
        <dbReference type="SAM" id="MobiDB-lite"/>
    </source>
</evidence>
<dbReference type="AlphaFoldDB" id="A0AA40FMD0"/>
<organism evidence="2 3">
    <name type="scientific">Melipona bicolor</name>
    <dbReference type="NCBI Taxonomy" id="60889"/>
    <lineage>
        <taxon>Eukaryota</taxon>
        <taxon>Metazoa</taxon>
        <taxon>Ecdysozoa</taxon>
        <taxon>Arthropoda</taxon>
        <taxon>Hexapoda</taxon>
        <taxon>Insecta</taxon>
        <taxon>Pterygota</taxon>
        <taxon>Neoptera</taxon>
        <taxon>Endopterygota</taxon>
        <taxon>Hymenoptera</taxon>
        <taxon>Apocrita</taxon>
        <taxon>Aculeata</taxon>
        <taxon>Apoidea</taxon>
        <taxon>Anthophila</taxon>
        <taxon>Apidae</taxon>
        <taxon>Melipona</taxon>
    </lineage>
</organism>
<protein>
    <submittedName>
        <fullName evidence="2">Uncharacterized protein</fullName>
    </submittedName>
</protein>